<keyword evidence="6" id="KW-1185">Reference proteome</keyword>
<dbReference type="RefSeq" id="WP_338606266.1">
    <property type="nucleotide sequence ID" value="NZ_AP028679.1"/>
</dbReference>
<gene>
    <name evidence="5" type="primary">tupC</name>
    <name evidence="5" type="ORF">FAK_16280</name>
</gene>
<sequence>MSEALFSLRGVVKRFEGREVLSLERLDLPEGIITVVEGPNGAGKTTLLSILALITPPDRGSLRFDGHELPNSGAQLTPWRRQITLVAQQAYLFDTSVAKNLAYGLRLRGLERAERDQRVAQALEQVGLAGFGPRPARRLSGGEMQRVALARALVLRPRALLLDEPFANLDPDSSQVFERVLGALPTQGCTVVLVSHALEQAHRLAQEVVYLRGGRLAPPPPQAPGA</sequence>
<dbReference type="InterPro" id="IPR003593">
    <property type="entry name" value="AAA+_ATPase"/>
</dbReference>
<dbReference type="Gene3D" id="3.40.50.300">
    <property type="entry name" value="P-loop containing nucleotide triphosphate hydrolases"/>
    <property type="match status" value="1"/>
</dbReference>
<keyword evidence="1" id="KW-0813">Transport</keyword>
<dbReference type="GO" id="GO:0016887">
    <property type="term" value="F:ATP hydrolysis activity"/>
    <property type="evidence" value="ECO:0007669"/>
    <property type="project" value="InterPro"/>
</dbReference>
<evidence type="ECO:0000313" key="6">
    <source>
        <dbReference type="Proteomes" id="UP001366166"/>
    </source>
</evidence>
<feature type="domain" description="AAA+ ATPase" evidence="4">
    <location>
        <begin position="30"/>
        <end position="214"/>
    </location>
</feature>
<protein>
    <submittedName>
        <fullName evidence="5">Tungstate ABC transporter ATP-binding protein</fullName>
    </submittedName>
</protein>
<keyword evidence="3 5" id="KW-0067">ATP-binding</keyword>
<evidence type="ECO:0000256" key="1">
    <source>
        <dbReference type="ARBA" id="ARBA00022448"/>
    </source>
</evidence>
<dbReference type="KEGG" id="dmp:FAK_16280"/>
<dbReference type="PROSITE" id="PS00211">
    <property type="entry name" value="ABC_TRANSPORTER_1"/>
    <property type="match status" value="1"/>
</dbReference>
<dbReference type="GO" id="GO:0005524">
    <property type="term" value="F:ATP binding"/>
    <property type="evidence" value="ECO:0007669"/>
    <property type="project" value="UniProtKB-KW"/>
</dbReference>
<dbReference type="InterPro" id="IPR017871">
    <property type="entry name" value="ABC_transporter-like_CS"/>
</dbReference>
<evidence type="ECO:0000259" key="4">
    <source>
        <dbReference type="SMART" id="SM00382"/>
    </source>
</evidence>
<organism evidence="5 6">
    <name type="scientific">Desulfoferula mesophila</name>
    <dbReference type="NCBI Taxonomy" id="3058419"/>
    <lineage>
        <taxon>Bacteria</taxon>
        <taxon>Pseudomonadati</taxon>
        <taxon>Thermodesulfobacteriota</taxon>
        <taxon>Desulfarculia</taxon>
        <taxon>Desulfarculales</taxon>
        <taxon>Desulfarculaceae</taxon>
        <taxon>Desulfoferula</taxon>
    </lineage>
</organism>
<dbReference type="SMART" id="SM00382">
    <property type="entry name" value="AAA"/>
    <property type="match status" value="1"/>
</dbReference>
<keyword evidence="2" id="KW-0547">Nucleotide-binding</keyword>
<dbReference type="InterPro" id="IPR003439">
    <property type="entry name" value="ABC_transporter-like_ATP-bd"/>
</dbReference>
<evidence type="ECO:0000256" key="2">
    <source>
        <dbReference type="ARBA" id="ARBA00022741"/>
    </source>
</evidence>
<accession>A0AAU9F2H3</accession>
<proteinExistence type="predicted"/>
<dbReference type="Pfam" id="PF00005">
    <property type="entry name" value="ABC_tran"/>
    <property type="match status" value="1"/>
</dbReference>
<dbReference type="EMBL" id="AP028679">
    <property type="protein sequence ID" value="BEQ14562.1"/>
    <property type="molecule type" value="Genomic_DNA"/>
</dbReference>
<evidence type="ECO:0000313" key="5">
    <source>
        <dbReference type="EMBL" id="BEQ14562.1"/>
    </source>
</evidence>
<dbReference type="AlphaFoldDB" id="A0AAU9F2H3"/>
<dbReference type="SUPFAM" id="SSF52540">
    <property type="entry name" value="P-loop containing nucleoside triphosphate hydrolases"/>
    <property type="match status" value="1"/>
</dbReference>
<dbReference type="Proteomes" id="UP001366166">
    <property type="component" value="Chromosome"/>
</dbReference>
<reference evidence="6" key="1">
    <citation type="journal article" date="2023" name="Arch. Microbiol.">
        <title>Desulfoferula mesophilus gen. nov. sp. nov., a mesophilic sulfate-reducing bacterium isolated from a brackish lake sediment.</title>
        <authorList>
            <person name="Watanabe T."/>
            <person name="Yabe T."/>
            <person name="Tsuji J.M."/>
            <person name="Fukui M."/>
        </authorList>
    </citation>
    <scope>NUCLEOTIDE SEQUENCE [LARGE SCALE GENOMIC DNA]</scope>
    <source>
        <strain evidence="6">12FAK</strain>
    </source>
</reference>
<dbReference type="PANTHER" id="PTHR42781">
    <property type="entry name" value="SPERMIDINE/PUTRESCINE IMPORT ATP-BINDING PROTEIN POTA"/>
    <property type="match status" value="1"/>
</dbReference>
<dbReference type="InterPro" id="IPR027417">
    <property type="entry name" value="P-loop_NTPase"/>
</dbReference>
<dbReference type="PANTHER" id="PTHR42781:SF4">
    <property type="entry name" value="SPERMIDINE_PUTRESCINE IMPORT ATP-BINDING PROTEIN POTA"/>
    <property type="match status" value="1"/>
</dbReference>
<dbReference type="InterPro" id="IPR050093">
    <property type="entry name" value="ABC_SmlMolc_Importer"/>
</dbReference>
<evidence type="ECO:0000256" key="3">
    <source>
        <dbReference type="ARBA" id="ARBA00022840"/>
    </source>
</evidence>
<name>A0AAU9F2H3_9BACT</name>